<dbReference type="AlphaFoldDB" id="A0A853GRU2"/>
<feature type="domain" description="Major facilitator superfamily (MFS) profile" evidence="8">
    <location>
        <begin position="7"/>
        <end position="393"/>
    </location>
</feature>
<dbReference type="OrthoDB" id="9810492at2"/>
<dbReference type="PANTHER" id="PTHR23517:SF13">
    <property type="entry name" value="MAJOR FACILITATOR SUPERFAMILY MFS_1"/>
    <property type="match status" value="1"/>
</dbReference>
<evidence type="ECO:0000256" key="1">
    <source>
        <dbReference type="ARBA" id="ARBA00004651"/>
    </source>
</evidence>
<dbReference type="PANTHER" id="PTHR23517">
    <property type="entry name" value="RESISTANCE PROTEIN MDTM, PUTATIVE-RELATED-RELATED"/>
    <property type="match status" value="1"/>
</dbReference>
<keyword evidence="10" id="KW-1185">Reference proteome</keyword>
<accession>A0A853GRU2</accession>
<evidence type="ECO:0000256" key="7">
    <source>
        <dbReference type="SAM" id="Phobius"/>
    </source>
</evidence>
<evidence type="ECO:0000256" key="5">
    <source>
        <dbReference type="ARBA" id="ARBA00022989"/>
    </source>
</evidence>
<dbReference type="RefSeq" id="WP_130039362.1">
    <property type="nucleotide sequence ID" value="NZ_JACCEV010000002.1"/>
</dbReference>
<keyword evidence="4 7" id="KW-0812">Transmembrane</keyword>
<feature type="transmembrane region" description="Helical" evidence="7">
    <location>
        <begin position="342"/>
        <end position="362"/>
    </location>
</feature>
<gene>
    <name evidence="9" type="ORF">H0A62_09350</name>
</gene>
<feature type="transmembrane region" description="Helical" evidence="7">
    <location>
        <begin position="213"/>
        <end position="239"/>
    </location>
</feature>
<feature type="transmembrane region" description="Helical" evidence="7">
    <location>
        <begin position="368"/>
        <end position="388"/>
    </location>
</feature>
<dbReference type="InterPro" id="IPR020846">
    <property type="entry name" value="MFS_dom"/>
</dbReference>
<sequence length="398" mass="42338">MKLNVSSYAWVSFAMIVGVMGTALISPLYALYQEAWQLQASDISFIYVIYMAGALCGLLFLGRLPDRVGFRPMMQCGLALVLLGTFISMVSSDMVVLSIGRFIVGIASSMLTTSSTLGLSKLSSSGNMQRVAMMTGFLMAFGFGLGPLLGGITGQWASAPLVTTYIPTLLLGILGLTALFRLTLPQAASVMEPVGWRDVLPKLTWPGRATSRAFVLTCCLPFLAFGVFGLYASMAPLFLDKLVPWHGPVVSGTAIALILFASAIVQIAAGRLPIHWCGAVGLISLALSNGLLMLNLWASSAILFGSGVLLTAIGHGMSMLAGMSMVNRLATPSNRSGMMASYLVIGYIGSMIPMMGVGWIADHWGMDVAVRIFCIMVIVLSIPLAVFFQRHPNMQPAA</sequence>
<dbReference type="InterPro" id="IPR036259">
    <property type="entry name" value="MFS_trans_sf"/>
</dbReference>
<dbReference type="InterPro" id="IPR011701">
    <property type="entry name" value="MFS"/>
</dbReference>
<feature type="transmembrane region" description="Helical" evidence="7">
    <location>
        <begin position="245"/>
        <end position="269"/>
    </location>
</feature>
<dbReference type="InterPro" id="IPR050171">
    <property type="entry name" value="MFS_Transporters"/>
</dbReference>
<evidence type="ECO:0000313" key="10">
    <source>
        <dbReference type="Proteomes" id="UP000554144"/>
    </source>
</evidence>
<protein>
    <submittedName>
        <fullName evidence="9">MFS transporter</fullName>
    </submittedName>
</protein>
<reference evidence="9 10" key="1">
    <citation type="submission" date="2020-07" db="EMBL/GenBank/DDBJ databases">
        <title>Taxonomic revisions and descriptions of new bacterial species based on genomic comparisons in the high-G+C-content subgroup of the family Alcaligenaceae.</title>
        <authorList>
            <person name="Szabo A."/>
            <person name="Felfoldi T."/>
        </authorList>
    </citation>
    <scope>NUCLEOTIDE SEQUENCE [LARGE SCALE GENOMIC DNA]</scope>
    <source>
        <strain evidence="9 10">DSM 25667</strain>
    </source>
</reference>
<dbReference type="SUPFAM" id="SSF103473">
    <property type="entry name" value="MFS general substrate transporter"/>
    <property type="match status" value="1"/>
</dbReference>
<dbReference type="PROSITE" id="PS50850">
    <property type="entry name" value="MFS"/>
    <property type="match status" value="1"/>
</dbReference>
<proteinExistence type="predicted"/>
<dbReference type="GO" id="GO:0022857">
    <property type="term" value="F:transmembrane transporter activity"/>
    <property type="evidence" value="ECO:0007669"/>
    <property type="project" value="InterPro"/>
</dbReference>
<feature type="transmembrane region" description="Helical" evidence="7">
    <location>
        <begin position="276"/>
        <end position="296"/>
    </location>
</feature>
<evidence type="ECO:0000313" key="9">
    <source>
        <dbReference type="EMBL" id="NYT85808.1"/>
    </source>
</evidence>
<feature type="transmembrane region" description="Helical" evidence="7">
    <location>
        <begin position="7"/>
        <end position="32"/>
    </location>
</feature>
<feature type="transmembrane region" description="Helical" evidence="7">
    <location>
        <begin position="131"/>
        <end position="152"/>
    </location>
</feature>
<keyword evidence="2" id="KW-0813">Transport</keyword>
<dbReference type="Pfam" id="PF07690">
    <property type="entry name" value="MFS_1"/>
    <property type="match status" value="1"/>
</dbReference>
<keyword evidence="5 7" id="KW-1133">Transmembrane helix</keyword>
<evidence type="ECO:0000256" key="6">
    <source>
        <dbReference type="ARBA" id="ARBA00023136"/>
    </source>
</evidence>
<feature type="transmembrane region" description="Helical" evidence="7">
    <location>
        <begin position="44"/>
        <end position="61"/>
    </location>
</feature>
<dbReference type="EMBL" id="JACCEV010000002">
    <property type="protein sequence ID" value="NYT85808.1"/>
    <property type="molecule type" value="Genomic_DNA"/>
</dbReference>
<evidence type="ECO:0000259" key="8">
    <source>
        <dbReference type="PROSITE" id="PS50850"/>
    </source>
</evidence>
<keyword evidence="6 7" id="KW-0472">Membrane</keyword>
<comment type="caution">
    <text evidence="9">The sequence shown here is derived from an EMBL/GenBank/DDBJ whole genome shotgun (WGS) entry which is preliminary data.</text>
</comment>
<dbReference type="Proteomes" id="UP000554144">
    <property type="component" value="Unassembled WGS sequence"/>
</dbReference>
<feature type="transmembrane region" description="Helical" evidence="7">
    <location>
        <begin position="73"/>
        <end position="92"/>
    </location>
</feature>
<evidence type="ECO:0000256" key="4">
    <source>
        <dbReference type="ARBA" id="ARBA00022692"/>
    </source>
</evidence>
<feature type="transmembrane region" description="Helical" evidence="7">
    <location>
        <begin position="302"/>
        <end position="321"/>
    </location>
</feature>
<feature type="transmembrane region" description="Helical" evidence="7">
    <location>
        <begin position="98"/>
        <end position="119"/>
    </location>
</feature>
<name>A0A853GRU2_9BURK</name>
<dbReference type="Gene3D" id="1.20.1250.20">
    <property type="entry name" value="MFS general substrate transporter like domains"/>
    <property type="match status" value="2"/>
</dbReference>
<evidence type="ECO:0000256" key="3">
    <source>
        <dbReference type="ARBA" id="ARBA00022475"/>
    </source>
</evidence>
<feature type="transmembrane region" description="Helical" evidence="7">
    <location>
        <begin position="164"/>
        <end position="184"/>
    </location>
</feature>
<dbReference type="GO" id="GO:0005886">
    <property type="term" value="C:plasma membrane"/>
    <property type="evidence" value="ECO:0007669"/>
    <property type="project" value="UniProtKB-SubCell"/>
</dbReference>
<keyword evidence="3" id="KW-1003">Cell membrane</keyword>
<organism evidence="9 10">
    <name type="scientific">Pollutimonas harenae</name>
    <dbReference type="NCBI Taxonomy" id="657015"/>
    <lineage>
        <taxon>Bacteria</taxon>
        <taxon>Pseudomonadati</taxon>
        <taxon>Pseudomonadota</taxon>
        <taxon>Betaproteobacteria</taxon>
        <taxon>Burkholderiales</taxon>
        <taxon>Alcaligenaceae</taxon>
        <taxon>Pollutimonas</taxon>
    </lineage>
</organism>
<comment type="subcellular location">
    <subcellularLocation>
        <location evidence="1">Cell membrane</location>
        <topology evidence="1">Multi-pass membrane protein</topology>
    </subcellularLocation>
</comment>
<evidence type="ECO:0000256" key="2">
    <source>
        <dbReference type="ARBA" id="ARBA00022448"/>
    </source>
</evidence>